<dbReference type="AlphaFoldDB" id="A0A841DDL9"/>
<dbReference type="SUPFAM" id="SSF56601">
    <property type="entry name" value="beta-lactamase/transpeptidase-like"/>
    <property type="match status" value="1"/>
</dbReference>
<evidence type="ECO:0000259" key="3">
    <source>
        <dbReference type="Pfam" id="PF05223"/>
    </source>
</evidence>
<dbReference type="Gene3D" id="3.40.710.10">
    <property type="entry name" value="DD-peptidase/beta-lactamase superfamily"/>
    <property type="match status" value="1"/>
</dbReference>
<dbReference type="PANTHER" id="PTHR30627:SF24">
    <property type="entry name" value="PENICILLIN-BINDING PROTEIN 4B"/>
    <property type="match status" value="1"/>
</dbReference>
<dbReference type="InterPro" id="IPR001460">
    <property type="entry name" value="PCN-bd_Tpept"/>
</dbReference>
<dbReference type="InterPro" id="IPR050515">
    <property type="entry name" value="Beta-lactam/transpept"/>
</dbReference>
<name>A0A841DDL9_PLAVE</name>
<comment type="caution">
    <text evidence="4">The sequence shown here is derived from an EMBL/GenBank/DDBJ whole genome shotgun (WGS) entry which is preliminary data.</text>
</comment>
<dbReference type="GO" id="GO:0046677">
    <property type="term" value="P:response to antibiotic"/>
    <property type="evidence" value="ECO:0007669"/>
    <property type="project" value="InterPro"/>
</dbReference>
<evidence type="ECO:0008006" key="6">
    <source>
        <dbReference type="Google" id="ProtNLM"/>
    </source>
</evidence>
<dbReference type="GO" id="GO:0071972">
    <property type="term" value="F:peptidoglycan L,D-transpeptidase activity"/>
    <property type="evidence" value="ECO:0007669"/>
    <property type="project" value="TreeGrafter"/>
</dbReference>
<dbReference type="GO" id="GO:0008658">
    <property type="term" value="F:penicillin binding"/>
    <property type="evidence" value="ECO:0007669"/>
    <property type="project" value="InterPro"/>
</dbReference>
<gene>
    <name evidence="4" type="ORF">FHS22_006259</name>
</gene>
<dbReference type="InterPro" id="IPR012338">
    <property type="entry name" value="Beta-lactam/transpept-like"/>
</dbReference>
<reference evidence="4 5" key="1">
    <citation type="submission" date="2020-08" db="EMBL/GenBank/DDBJ databases">
        <title>Genomic Encyclopedia of Type Strains, Phase III (KMG-III): the genomes of soil and plant-associated and newly described type strains.</title>
        <authorList>
            <person name="Whitman W."/>
        </authorList>
    </citation>
    <scope>NUCLEOTIDE SEQUENCE [LARGE SCALE GENOMIC DNA]</scope>
    <source>
        <strain evidence="4 5">CECT 3303</strain>
    </source>
</reference>
<dbReference type="GO" id="GO:0071555">
    <property type="term" value="P:cell wall organization"/>
    <property type="evidence" value="ECO:0007669"/>
    <property type="project" value="TreeGrafter"/>
</dbReference>
<evidence type="ECO:0000313" key="4">
    <source>
        <dbReference type="EMBL" id="MBB5966957.1"/>
    </source>
</evidence>
<accession>A0A841DDL9</accession>
<dbReference type="RefSeq" id="WP_338048029.1">
    <property type="nucleotide sequence ID" value="NZ_BAAAWZ010000004.1"/>
</dbReference>
<dbReference type="Pfam" id="PF00905">
    <property type="entry name" value="Transpeptidase"/>
    <property type="match status" value="1"/>
</dbReference>
<feature type="domain" description="Penicillin-binding protein transpeptidase" evidence="2">
    <location>
        <begin position="294"/>
        <end position="561"/>
    </location>
</feature>
<dbReference type="PANTHER" id="PTHR30627">
    <property type="entry name" value="PEPTIDOGLYCAN D,D-TRANSPEPTIDASE"/>
    <property type="match status" value="1"/>
</dbReference>
<feature type="region of interest" description="Disordered" evidence="1">
    <location>
        <begin position="1"/>
        <end position="21"/>
    </location>
</feature>
<evidence type="ECO:0000256" key="1">
    <source>
        <dbReference type="SAM" id="MobiDB-lite"/>
    </source>
</evidence>
<dbReference type="Proteomes" id="UP000562352">
    <property type="component" value="Unassembled WGS sequence"/>
</dbReference>
<proteinExistence type="predicted"/>
<dbReference type="GO" id="GO:0005886">
    <property type="term" value="C:plasma membrane"/>
    <property type="evidence" value="ECO:0007669"/>
    <property type="project" value="TreeGrafter"/>
</dbReference>
<dbReference type="EMBL" id="JACHJJ010000028">
    <property type="protein sequence ID" value="MBB5966957.1"/>
    <property type="molecule type" value="Genomic_DNA"/>
</dbReference>
<feature type="domain" description="NTF2-like N-terminal transpeptidase" evidence="3">
    <location>
        <begin position="56"/>
        <end position="165"/>
    </location>
</feature>
<protein>
    <recommendedName>
        <fullName evidence="6">Cell division protein FtsI</fullName>
    </recommendedName>
</protein>
<keyword evidence="5" id="KW-1185">Reference proteome</keyword>
<dbReference type="InterPro" id="IPR032710">
    <property type="entry name" value="NTF2-like_dom_sf"/>
</dbReference>
<evidence type="ECO:0000313" key="5">
    <source>
        <dbReference type="Proteomes" id="UP000562352"/>
    </source>
</evidence>
<dbReference type="Pfam" id="PF05223">
    <property type="entry name" value="MecA_N"/>
    <property type="match status" value="1"/>
</dbReference>
<evidence type="ECO:0000259" key="2">
    <source>
        <dbReference type="Pfam" id="PF00905"/>
    </source>
</evidence>
<dbReference type="InterPro" id="IPR007887">
    <property type="entry name" value="MecA_N"/>
</dbReference>
<dbReference type="Gene3D" id="3.90.1310.10">
    <property type="entry name" value="Penicillin-binding protein 2a (Domain 2)"/>
    <property type="match status" value="1"/>
</dbReference>
<dbReference type="SUPFAM" id="SSF54427">
    <property type="entry name" value="NTF2-like"/>
    <property type="match status" value="1"/>
</dbReference>
<sequence length="565" mass="58901">MGPPDSPPRREPAGAHELGVDGVPSGRTIAITTVSVALAAGAAGGGAWWYLHTRGTPQETAQRFTQAWQRGDLAAMRAELGAPAPGFDQTYQDMNKGWAVESTAVRLDAVRETGDGTAQAAYTATLKLRNVGEWSYSGTVDLAVVDRHWRVDWSPRAAHPDLAAGSSFALKAGWPQRAAITAAGGERIDGADVSGSIQQLVGFLDKATAKDVKKLGSSYRTGDAIGRGGLQERFQQRLAGIPATEIRLVGADKKSVKVLGKIDGEEGEPLETTLDLRVHQAAVGAVRDLEKTASMVVIKPSTGEILSVVNNRGGFNRALDGNYPPGSTFKAITAVGLLGAGVDPGDRVTCPKDVNVGGLPIRNSGHAAYGSVTFSDSFAHSCNTTFAPLTKERLGADELVRTAELFGFNKRLDIGVPAAKGSFPRAESDAELAAESFGQGRITASPLLMASVAAAFADGTWRPPTLVPSVEQKIEPQALPDGVTAKMRPMMSAVVTRGTAKDAGLPPGTRGKTGTAEYGPAGDLKTHAWFIGFRGDLAFAVIVEDGKGGGSDAAPVAAAFLRALD</sequence>
<organism evidence="4 5">
    <name type="scientific">Planomonospora venezuelensis</name>
    <dbReference type="NCBI Taxonomy" id="1999"/>
    <lineage>
        <taxon>Bacteria</taxon>
        <taxon>Bacillati</taxon>
        <taxon>Actinomycetota</taxon>
        <taxon>Actinomycetes</taxon>
        <taxon>Streptosporangiales</taxon>
        <taxon>Streptosporangiaceae</taxon>
        <taxon>Planomonospora</taxon>
    </lineage>
</organism>